<organism evidence="2 3">
    <name type="scientific">Marinitenerispora sediminis</name>
    <dbReference type="NCBI Taxonomy" id="1931232"/>
    <lineage>
        <taxon>Bacteria</taxon>
        <taxon>Bacillati</taxon>
        <taxon>Actinomycetota</taxon>
        <taxon>Actinomycetes</taxon>
        <taxon>Streptosporangiales</taxon>
        <taxon>Nocardiopsidaceae</taxon>
        <taxon>Marinitenerispora</taxon>
    </lineage>
</organism>
<dbReference type="RefSeq" id="WP_114398478.1">
    <property type="nucleotide sequence ID" value="NZ_QEIM01000075.1"/>
</dbReference>
<accession>A0A368T3A9</accession>
<feature type="transmembrane region" description="Helical" evidence="1">
    <location>
        <begin position="123"/>
        <end position="142"/>
    </location>
</feature>
<protein>
    <submittedName>
        <fullName evidence="2">Uncharacterized protein</fullName>
    </submittedName>
</protein>
<comment type="caution">
    <text evidence="2">The sequence shown here is derived from an EMBL/GenBank/DDBJ whole genome shotgun (WGS) entry which is preliminary data.</text>
</comment>
<reference evidence="2 3" key="1">
    <citation type="submission" date="2018-04" db="EMBL/GenBank/DDBJ databases">
        <title>Novel actinobacteria from marine sediment.</title>
        <authorList>
            <person name="Ng Z.Y."/>
            <person name="Tan G.Y.A."/>
        </authorList>
    </citation>
    <scope>NUCLEOTIDE SEQUENCE [LARGE SCALE GENOMIC DNA]</scope>
    <source>
        <strain evidence="2 3">TPS81</strain>
    </source>
</reference>
<dbReference type="OrthoDB" id="5195334at2"/>
<gene>
    <name evidence="2" type="ORF">DEF24_16390</name>
</gene>
<dbReference type="Pfam" id="PF19545">
    <property type="entry name" value="DUF6069"/>
    <property type="match status" value="1"/>
</dbReference>
<evidence type="ECO:0000313" key="2">
    <source>
        <dbReference type="EMBL" id="RCV56602.1"/>
    </source>
</evidence>
<keyword evidence="1" id="KW-0472">Membrane</keyword>
<dbReference type="InterPro" id="IPR045713">
    <property type="entry name" value="DUF6069"/>
</dbReference>
<feature type="transmembrane region" description="Helical" evidence="1">
    <location>
        <begin position="98"/>
        <end position="117"/>
    </location>
</feature>
<sequence>MRSEPQLIRSAPRPALLATLAIDWRSRLIGGLSAVLACVLIWLAGGAMGASFVVSFGAEDASMEVTLGAVIGSVLAAATAGWVLLIALELLTTRARTIWTAVALTVAAASLLPAFSYEADIETTLSLTFMHIAAAAVIVPFFRRRGDTTAGKTHKER</sequence>
<feature type="transmembrane region" description="Helical" evidence="1">
    <location>
        <begin position="34"/>
        <end position="58"/>
    </location>
</feature>
<proteinExistence type="predicted"/>
<dbReference type="AlphaFoldDB" id="A0A368T3A9"/>
<keyword evidence="1" id="KW-0812">Transmembrane</keyword>
<evidence type="ECO:0000256" key="1">
    <source>
        <dbReference type="SAM" id="Phobius"/>
    </source>
</evidence>
<dbReference type="EMBL" id="QEIN01000126">
    <property type="protein sequence ID" value="RCV56602.1"/>
    <property type="molecule type" value="Genomic_DNA"/>
</dbReference>
<keyword evidence="1" id="KW-1133">Transmembrane helix</keyword>
<name>A0A368T3A9_9ACTN</name>
<feature type="transmembrane region" description="Helical" evidence="1">
    <location>
        <begin position="70"/>
        <end position="91"/>
    </location>
</feature>
<dbReference type="Proteomes" id="UP000253318">
    <property type="component" value="Unassembled WGS sequence"/>
</dbReference>
<keyword evidence="3" id="KW-1185">Reference proteome</keyword>
<evidence type="ECO:0000313" key="3">
    <source>
        <dbReference type="Proteomes" id="UP000253318"/>
    </source>
</evidence>